<accession>A0ABQ9IEX8</accession>
<protein>
    <submittedName>
        <fullName evidence="2">Uncharacterized protein</fullName>
    </submittedName>
</protein>
<comment type="caution">
    <text evidence="2">The sequence shown here is derived from an EMBL/GenBank/DDBJ whole genome shotgun (WGS) entry which is preliminary data.</text>
</comment>
<organism evidence="2 3">
    <name type="scientific">Dryococelus australis</name>
    <dbReference type="NCBI Taxonomy" id="614101"/>
    <lineage>
        <taxon>Eukaryota</taxon>
        <taxon>Metazoa</taxon>
        <taxon>Ecdysozoa</taxon>
        <taxon>Arthropoda</taxon>
        <taxon>Hexapoda</taxon>
        <taxon>Insecta</taxon>
        <taxon>Pterygota</taxon>
        <taxon>Neoptera</taxon>
        <taxon>Polyneoptera</taxon>
        <taxon>Phasmatodea</taxon>
        <taxon>Verophasmatodea</taxon>
        <taxon>Anareolatae</taxon>
        <taxon>Phasmatidae</taxon>
        <taxon>Eurycanthinae</taxon>
        <taxon>Dryococelus</taxon>
    </lineage>
</organism>
<evidence type="ECO:0000256" key="1">
    <source>
        <dbReference type="SAM" id="MobiDB-lite"/>
    </source>
</evidence>
<proteinExistence type="predicted"/>
<sequence length="377" mass="41447">MQGLGETGNPRENPPINGTVRHDSHVRKSRSGAAWIRAQFRVRAKNGEDSLEHLGMGEGEGTVAERLDCSPPTMANRSTPEFQSGYRIHASDVLLRKILPQLAQLGLQTRRSCRPTWSQTFSVGERSGDLADQGSKLTMTKSCQIHPYCVRTGIILLENVGVKLYHKGERTWSQNFLDVSLGRPGSFNHNQWDPAIVGSGTPHHDTSLWRGVPLYNEALARTSPGSNSAVVCNHNERSRSTSGHRRISSCRCTMIQSSLLVVRRGRYLLRPTVTHIVVRTVQVASNAPKLTTCILEVDAAALFKLIQLGNGLLNSPSGHAVCSLNFALWLTLLLRHLSVSFGLGVRRTFQVKASGYKRHVGPPSRQLLNGRVSSIDG</sequence>
<keyword evidence="3" id="KW-1185">Reference proteome</keyword>
<evidence type="ECO:0000313" key="2">
    <source>
        <dbReference type="EMBL" id="KAJ8895218.1"/>
    </source>
</evidence>
<gene>
    <name evidence="2" type="ORF">PR048_000543</name>
</gene>
<reference evidence="2 3" key="1">
    <citation type="submission" date="2023-02" db="EMBL/GenBank/DDBJ databases">
        <title>LHISI_Scaffold_Assembly.</title>
        <authorList>
            <person name="Stuart O.P."/>
            <person name="Cleave R."/>
            <person name="Magrath M.J.L."/>
            <person name="Mikheyev A.S."/>
        </authorList>
    </citation>
    <scope>NUCLEOTIDE SEQUENCE [LARGE SCALE GENOMIC DNA]</scope>
    <source>
        <strain evidence="2">Daus_M_001</strain>
        <tissue evidence="2">Leg muscle</tissue>
    </source>
</reference>
<evidence type="ECO:0000313" key="3">
    <source>
        <dbReference type="Proteomes" id="UP001159363"/>
    </source>
</evidence>
<name>A0ABQ9IEX8_9NEOP</name>
<feature type="region of interest" description="Disordered" evidence="1">
    <location>
        <begin position="1"/>
        <end position="30"/>
    </location>
</feature>
<dbReference type="EMBL" id="JARBHB010000001">
    <property type="protein sequence ID" value="KAJ8895218.1"/>
    <property type="molecule type" value="Genomic_DNA"/>
</dbReference>
<dbReference type="Proteomes" id="UP001159363">
    <property type="component" value="Chromosome 1"/>
</dbReference>